<feature type="transmembrane region" description="Helical" evidence="9">
    <location>
        <begin position="182"/>
        <end position="203"/>
    </location>
</feature>
<dbReference type="PROSITE" id="PS01022">
    <property type="entry name" value="PTR2_1"/>
    <property type="match status" value="1"/>
</dbReference>
<feature type="transmembrane region" description="Helical" evidence="9">
    <location>
        <begin position="155"/>
        <end position="176"/>
    </location>
</feature>
<evidence type="ECO:0000256" key="2">
    <source>
        <dbReference type="ARBA" id="ARBA00005982"/>
    </source>
</evidence>
<dbReference type="AlphaFoldDB" id="A0A919V7V8"/>
<feature type="domain" description="Major facilitator superfamily (MFS) profile" evidence="10">
    <location>
        <begin position="22"/>
        <end position="485"/>
    </location>
</feature>
<dbReference type="Proteomes" id="UP000606172">
    <property type="component" value="Unassembled WGS sequence"/>
</dbReference>
<dbReference type="PANTHER" id="PTHR23517">
    <property type="entry name" value="RESISTANCE PROTEIN MDTM, PUTATIVE-RELATED-RELATED"/>
    <property type="match status" value="1"/>
</dbReference>
<feature type="transmembrane region" description="Helical" evidence="9">
    <location>
        <begin position="288"/>
        <end position="305"/>
    </location>
</feature>
<feature type="transmembrane region" description="Helical" evidence="9">
    <location>
        <begin position="32"/>
        <end position="50"/>
    </location>
</feature>
<feature type="transmembrane region" description="Helical" evidence="9">
    <location>
        <begin position="93"/>
        <end position="111"/>
    </location>
</feature>
<feature type="transmembrane region" description="Helical" evidence="9">
    <location>
        <begin position="256"/>
        <end position="276"/>
    </location>
</feature>
<evidence type="ECO:0000256" key="7">
    <source>
        <dbReference type="ARBA" id="ARBA00023136"/>
    </source>
</evidence>
<proteinExistence type="inferred from homology"/>
<dbReference type="GO" id="GO:1904680">
    <property type="term" value="F:peptide transmembrane transporter activity"/>
    <property type="evidence" value="ECO:0007669"/>
    <property type="project" value="InterPro"/>
</dbReference>
<dbReference type="InterPro" id="IPR018456">
    <property type="entry name" value="PTR2_symporter_CS"/>
</dbReference>
<dbReference type="PROSITE" id="PS01023">
    <property type="entry name" value="PTR2_2"/>
    <property type="match status" value="1"/>
</dbReference>
<dbReference type="InterPro" id="IPR005279">
    <property type="entry name" value="Dipep/tripep_permease"/>
</dbReference>
<feature type="transmembrane region" description="Helical" evidence="9">
    <location>
        <begin position="62"/>
        <end position="81"/>
    </location>
</feature>
<evidence type="ECO:0000256" key="6">
    <source>
        <dbReference type="ARBA" id="ARBA00022989"/>
    </source>
</evidence>
<gene>
    <name evidence="11" type="ORF">Ssi02_40590</name>
</gene>
<dbReference type="GO" id="GO:0006857">
    <property type="term" value="P:oligopeptide transport"/>
    <property type="evidence" value="ECO:0007669"/>
    <property type="project" value="InterPro"/>
</dbReference>
<dbReference type="PROSITE" id="PS50850">
    <property type="entry name" value="MFS"/>
    <property type="match status" value="1"/>
</dbReference>
<evidence type="ECO:0000256" key="5">
    <source>
        <dbReference type="ARBA" id="ARBA00022692"/>
    </source>
</evidence>
<keyword evidence="3 8" id="KW-0813">Transport</keyword>
<accession>A0A919V7V8</accession>
<feature type="transmembrane region" description="Helical" evidence="9">
    <location>
        <begin position="117"/>
        <end position="143"/>
    </location>
</feature>
<dbReference type="InterPro" id="IPR000109">
    <property type="entry name" value="POT_fam"/>
</dbReference>
<organism evidence="11 12">
    <name type="scientific">Sinosporangium siamense</name>
    <dbReference type="NCBI Taxonomy" id="1367973"/>
    <lineage>
        <taxon>Bacteria</taxon>
        <taxon>Bacillati</taxon>
        <taxon>Actinomycetota</taxon>
        <taxon>Actinomycetes</taxon>
        <taxon>Streptosporangiales</taxon>
        <taxon>Streptosporangiaceae</taxon>
        <taxon>Sinosporangium</taxon>
    </lineage>
</organism>
<dbReference type="InterPro" id="IPR036259">
    <property type="entry name" value="MFS_trans_sf"/>
</dbReference>
<protein>
    <submittedName>
        <fullName evidence="11">MFS transporter</fullName>
    </submittedName>
</protein>
<dbReference type="EMBL" id="BOOW01000027">
    <property type="protein sequence ID" value="GII93828.1"/>
    <property type="molecule type" value="Genomic_DNA"/>
</dbReference>
<feature type="transmembrane region" description="Helical" evidence="9">
    <location>
        <begin position="393"/>
        <end position="412"/>
    </location>
</feature>
<comment type="caution">
    <text evidence="11">The sequence shown here is derived from an EMBL/GenBank/DDBJ whole genome shotgun (WGS) entry which is preliminary data.</text>
</comment>
<evidence type="ECO:0000259" key="10">
    <source>
        <dbReference type="PROSITE" id="PS50850"/>
    </source>
</evidence>
<sequence length="494" mass="52557">MADGTLHSTERTFFGHPRGLATLFGTEMWERFSFYGLRAVLGLFLMAPPVREGLGLPAATAYAVVGIYQGLVYLTALPGGWIADRVLGARRTVLWGGAVIMAGHICMAIPVRGPALIWAGLTLIVCGSGLLKPNISSMVGYLYRDDEDARRDSGFSLFYMGVNIGAFAGILVTPLLAGEDRWHLAFGAAAVGMALGLTQYIAGGRRLRGAGTRPGDPLTPAERTRALRMLALAGVLCATAAAIAAATGVLTIDNVTYMATAITLLVPFAYFVYILRHPQVTAGERRHMTAYVWLFVAAAVFWMIFDLAPGPVTGFAHSHVDLTAFGFAIPAGWTQNFNSLFVIVFAGVFAALWPRLGDRVGSPAKFAFALFMVGLSFVILAAASGVAEAGVKVGLWWLAAMYLVQTFGELSLSPVGLSVTAKLAPAAFKGQMLGVWFLAAAVGDSVGGQTYRLRAFLSETHYFLALAAVAVVAGAVLLLFSRRLRHLMSEHEAA</sequence>
<keyword evidence="5 8" id="KW-0812">Transmembrane</keyword>
<dbReference type="GO" id="GO:0005886">
    <property type="term" value="C:plasma membrane"/>
    <property type="evidence" value="ECO:0007669"/>
    <property type="project" value="UniProtKB-SubCell"/>
</dbReference>
<feature type="transmembrane region" description="Helical" evidence="9">
    <location>
        <begin position="230"/>
        <end position="250"/>
    </location>
</feature>
<comment type="subcellular location">
    <subcellularLocation>
        <location evidence="1">Cell membrane</location>
        <topology evidence="1">Multi-pass membrane protein</topology>
    </subcellularLocation>
    <subcellularLocation>
        <location evidence="8">Membrane</location>
        <topology evidence="8">Multi-pass membrane protein</topology>
    </subcellularLocation>
</comment>
<dbReference type="SUPFAM" id="SSF103473">
    <property type="entry name" value="MFS general substrate transporter"/>
    <property type="match status" value="1"/>
</dbReference>
<feature type="transmembrane region" description="Helical" evidence="9">
    <location>
        <begin position="462"/>
        <end position="480"/>
    </location>
</feature>
<dbReference type="InterPro" id="IPR050171">
    <property type="entry name" value="MFS_Transporters"/>
</dbReference>
<name>A0A919V7V8_9ACTN</name>
<keyword evidence="4" id="KW-1003">Cell membrane</keyword>
<evidence type="ECO:0000313" key="11">
    <source>
        <dbReference type="EMBL" id="GII93828.1"/>
    </source>
</evidence>
<dbReference type="InterPro" id="IPR020846">
    <property type="entry name" value="MFS_dom"/>
</dbReference>
<comment type="similarity">
    <text evidence="2 8">Belongs to the major facilitator superfamily. Proton-dependent oligopeptide transporter (POT/PTR) (TC 2.A.17) family.</text>
</comment>
<keyword evidence="6 9" id="KW-1133">Transmembrane helix</keyword>
<keyword evidence="12" id="KW-1185">Reference proteome</keyword>
<evidence type="ECO:0000256" key="4">
    <source>
        <dbReference type="ARBA" id="ARBA00022475"/>
    </source>
</evidence>
<dbReference type="Pfam" id="PF00854">
    <property type="entry name" value="PTR2"/>
    <property type="match status" value="1"/>
</dbReference>
<dbReference type="PANTHER" id="PTHR23517:SF15">
    <property type="entry name" value="PROTON-DEPENDENT OLIGOPEPTIDE FAMILY TRANSPORT PROTEIN"/>
    <property type="match status" value="1"/>
</dbReference>
<dbReference type="RefSeq" id="WP_204027524.1">
    <property type="nucleotide sequence ID" value="NZ_BOOW01000027.1"/>
</dbReference>
<evidence type="ECO:0000256" key="8">
    <source>
        <dbReference type="RuleBase" id="RU003755"/>
    </source>
</evidence>
<evidence type="ECO:0000256" key="9">
    <source>
        <dbReference type="SAM" id="Phobius"/>
    </source>
</evidence>
<evidence type="ECO:0000313" key="12">
    <source>
        <dbReference type="Proteomes" id="UP000606172"/>
    </source>
</evidence>
<dbReference type="NCBIfam" id="TIGR00924">
    <property type="entry name" value="yjdL_sub1_fam"/>
    <property type="match status" value="1"/>
</dbReference>
<evidence type="ECO:0000256" key="1">
    <source>
        <dbReference type="ARBA" id="ARBA00004651"/>
    </source>
</evidence>
<feature type="transmembrane region" description="Helical" evidence="9">
    <location>
        <begin position="337"/>
        <end position="354"/>
    </location>
</feature>
<dbReference type="Gene3D" id="1.20.1250.20">
    <property type="entry name" value="MFS general substrate transporter like domains"/>
    <property type="match status" value="1"/>
</dbReference>
<feature type="transmembrane region" description="Helical" evidence="9">
    <location>
        <begin position="366"/>
        <end position="387"/>
    </location>
</feature>
<dbReference type="CDD" id="cd17346">
    <property type="entry name" value="MFS_DtpA_like"/>
    <property type="match status" value="1"/>
</dbReference>
<keyword evidence="7 9" id="KW-0472">Membrane</keyword>
<reference evidence="11" key="1">
    <citation type="submission" date="2021-01" db="EMBL/GenBank/DDBJ databases">
        <title>Whole genome shotgun sequence of Sinosporangium siamense NBRC 109515.</title>
        <authorList>
            <person name="Komaki H."/>
            <person name="Tamura T."/>
        </authorList>
    </citation>
    <scope>NUCLEOTIDE SEQUENCE</scope>
    <source>
        <strain evidence="11">NBRC 109515</strain>
    </source>
</reference>
<evidence type="ECO:0000256" key="3">
    <source>
        <dbReference type="ARBA" id="ARBA00022448"/>
    </source>
</evidence>